<comment type="caution">
    <text evidence="7">The sequence shown here is derived from an EMBL/GenBank/DDBJ whole genome shotgun (WGS) entry which is preliminary data.</text>
</comment>
<dbReference type="Pfam" id="PF02626">
    <property type="entry name" value="CT_A_B"/>
    <property type="match status" value="1"/>
</dbReference>
<dbReference type="InterPro" id="IPR052708">
    <property type="entry name" value="PxpC"/>
</dbReference>
<name>A0A7X1NPJ3_9MICC</name>
<evidence type="ECO:0000313" key="7">
    <source>
        <dbReference type="EMBL" id="MPY10534.1"/>
    </source>
</evidence>
<evidence type="ECO:0000256" key="4">
    <source>
        <dbReference type="SAM" id="MobiDB-lite"/>
    </source>
</evidence>
<dbReference type="SUPFAM" id="SSF50891">
    <property type="entry name" value="Cyclophilin-like"/>
    <property type="match status" value="2"/>
</dbReference>
<evidence type="ECO:0000256" key="2">
    <source>
        <dbReference type="ARBA" id="ARBA00022801"/>
    </source>
</evidence>
<dbReference type="GO" id="GO:0005524">
    <property type="term" value="F:ATP binding"/>
    <property type="evidence" value="ECO:0007669"/>
    <property type="project" value="UniProtKB-KW"/>
</dbReference>
<evidence type="ECO:0000256" key="1">
    <source>
        <dbReference type="ARBA" id="ARBA00022741"/>
    </source>
</evidence>
<dbReference type="SUPFAM" id="SSF160467">
    <property type="entry name" value="PH0987 N-terminal domain-like"/>
    <property type="match status" value="1"/>
</dbReference>
<dbReference type="PANTHER" id="PTHR43309">
    <property type="entry name" value="5-OXOPROLINASE SUBUNIT C"/>
    <property type="match status" value="1"/>
</dbReference>
<dbReference type="OrthoDB" id="9768696at2"/>
<dbReference type="InterPro" id="IPR003833">
    <property type="entry name" value="CT_C_D"/>
</dbReference>
<protein>
    <submittedName>
        <fullName evidence="7">5-oxoprolinase/urea amidolyase family protein</fullName>
    </submittedName>
</protein>
<accession>A0A7X1NPJ3</accession>
<organism evidence="7 8">
    <name type="scientific">Arthrobacter bussei</name>
    <dbReference type="NCBI Taxonomy" id="2594179"/>
    <lineage>
        <taxon>Bacteria</taxon>
        <taxon>Bacillati</taxon>
        <taxon>Actinomycetota</taxon>
        <taxon>Actinomycetes</taxon>
        <taxon>Micrococcales</taxon>
        <taxon>Micrococcaceae</taxon>
        <taxon>Arthrobacter</taxon>
    </lineage>
</organism>
<dbReference type="SMART" id="SM00797">
    <property type="entry name" value="AHS2"/>
    <property type="match status" value="1"/>
</dbReference>
<dbReference type="NCBIfam" id="TIGR00724">
    <property type="entry name" value="urea_amlyse_rel"/>
    <property type="match status" value="1"/>
</dbReference>
<keyword evidence="1" id="KW-0547">Nucleotide-binding</keyword>
<evidence type="ECO:0000256" key="3">
    <source>
        <dbReference type="ARBA" id="ARBA00022840"/>
    </source>
</evidence>
<evidence type="ECO:0000313" key="8">
    <source>
        <dbReference type="Proteomes" id="UP000326464"/>
    </source>
</evidence>
<gene>
    <name evidence="7" type="ORF">FNH21_07315</name>
</gene>
<feature type="compositionally biased region" description="Low complexity" evidence="4">
    <location>
        <begin position="208"/>
        <end position="219"/>
    </location>
</feature>
<dbReference type="Pfam" id="PF02682">
    <property type="entry name" value="CT_C_D"/>
    <property type="match status" value="1"/>
</dbReference>
<dbReference type="Proteomes" id="UP000326464">
    <property type="component" value="Unassembled WGS sequence"/>
</dbReference>
<sequence length="543" mass="56035">MTLRAVGDRGLLVELPGLTEVLSIQSQLQARPADGQVDVVAAACTVLVTVRDAVHLEALAERLRTTDPTLPVEVEDTLVTIEVQYDGEDLAEVARRTGLSEDAVVAAHSSRPWTASFGGFAPGFAYLTGGDPRLEVPRRDSPRTAVPAGSVALAGAFSAVYPRESPGGWQLIGRTDAVLWDTHREQPALIRPGNRVRFVPVRHRVQVGASAGSPGRSAPPAEPAERGAPGEAATSGEAPACPVDVGAAHAMESPHLVVVHPGLSSTLQDLGRPGLMSLGVAEAGALDRSAARQANRLVGNTAGAAVIESLNGGLALEAGTDQVLAVTGADVGLTIAMPDGREREPLACAPFLLRAGEVLRQSAPATGFRSYTAVRGGFAADEVLGSRSTDSMSGLGPEPLATGTPLAVAAQASASPVGDPESLRRAASPEVLRIRPGPRDDWFGAEGLERLCSSDWTVSAQSNRIGLRLDGPALQRTREGELPSEGTVGGALQVPPSGLPVLFLADHPVTGGYPVIAVVVSADLDRAAQLPPGSTVRFLVADP</sequence>
<dbReference type="Gene3D" id="2.40.100.10">
    <property type="entry name" value="Cyclophilin-like"/>
    <property type="match status" value="2"/>
</dbReference>
<evidence type="ECO:0000259" key="6">
    <source>
        <dbReference type="SMART" id="SM00797"/>
    </source>
</evidence>
<keyword evidence="2" id="KW-0378">Hydrolase</keyword>
<dbReference type="GO" id="GO:0016829">
    <property type="term" value="F:lyase activity"/>
    <property type="evidence" value="ECO:0007669"/>
    <property type="project" value="UniProtKB-KW"/>
</dbReference>
<dbReference type="InterPro" id="IPR003778">
    <property type="entry name" value="CT_A_B"/>
</dbReference>
<reference evidence="8" key="1">
    <citation type="submission" date="2019-07" db="EMBL/GenBank/DDBJ databases">
        <title>Arthrobacter KR32 sp. nov., isolated from mountain cheese made of cows milk.</title>
        <authorList>
            <person name="Flegler A."/>
        </authorList>
    </citation>
    <scope>NUCLEOTIDE SEQUENCE [LARGE SCALE GENOMIC DNA]</scope>
    <source>
        <strain evidence="8">KR32</strain>
    </source>
</reference>
<feature type="domain" description="Carboxyltransferase" evidence="5">
    <location>
        <begin position="1"/>
        <end position="190"/>
    </location>
</feature>
<dbReference type="Gene3D" id="3.30.1360.40">
    <property type="match status" value="1"/>
</dbReference>
<dbReference type="PANTHER" id="PTHR43309:SF3">
    <property type="entry name" value="5-OXOPROLINASE SUBUNIT C"/>
    <property type="match status" value="1"/>
</dbReference>
<dbReference type="SMART" id="SM00796">
    <property type="entry name" value="AHS1"/>
    <property type="match status" value="1"/>
</dbReference>
<keyword evidence="8" id="KW-1185">Reference proteome</keyword>
<keyword evidence="3" id="KW-0067">ATP-binding</keyword>
<proteinExistence type="predicted"/>
<dbReference type="EMBL" id="VJXX01000001">
    <property type="protein sequence ID" value="MPY10534.1"/>
    <property type="molecule type" value="Genomic_DNA"/>
</dbReference>
<dbReference type="AlphaFoldDB" id="A0A7X1NPJ3"/>
<evidence type="ECO:0000259" key="5">
    <source>
        <dbReference type="SMART" id="SM00796"/>
    </source>
</evidence>
<feature type="region of interest" description="Disordered" evidence="4">
    <location>
        <begin position="207"/>
        <end position="241"/>
    </location>
</feature>
<feature type="domain" description="Carboxyltransferase" evidence="6">
    <location>
        <begin position="277"/>
        <end position="542"/>
    </location>
</feature>
<dbReference type="RefSeq" id="WP_152813446.1">
    <property type="nucleotide sequence ID" value="NZ_VJXX01000001.1"/>
</dbReference>
<dbReference type="InterPro" id="IPR029000">
    <property type="entry name" value="Cyclophilin-like_dom_sf"/>
</dbReference>
<keyword evidence="7" id="KW-0456">Lyase</keyword>
<dbReference type="GO" id="GO:0016787">
    <property type="term" value="F:hydrolase activity"/>
    <property type="evidence" value="ECO:0007669"/>
    <property type="project" value="UniProtKB-KW"/>
</dbReference>
<feature type="region of interest" description="Disordered" evidence="4">
    <location>
        <begin position="411"/>
        <end position="431"/>
    </location>
</feature>